<protein>
    <submittedName>
        <fullName evidence="2">Periplasmic binding family protein</fullName>
    </submittedName>
</protein>
<dbReference type="PANTHER" id="PTHR30535:SF34">
    <property type="entry name" value="MOLYBDATE-BINDING PROTEIN MOLA"/>
    <property type="match status" value="1"/>
</dbReference>
<dbReference type="PROSITE" id="PS50983">
    <property type="entry name" value="FE_B12_PBP"/>
    <property type="match status" value="1"/>
</dbReference>
<dbReference type="RefSeq" id="WP_012055541.1">
    <property type="nucleotide sequence ID" value="NZ_JNHM01000028.1"/>
</dbReference>
<accession>A0A069SH70</accession>
<dbReference type="InterPro" id="IPR002491">
    <property type="entry name" value="ABC_transptr_periplasmic_BD"/>
</dbReference>
<reference evidence="2 3" key="1">
    <citation type="submission" date="2014-04" db="EMBL/GenBank/DDBJ databases">
        <authorList>
            <person name="Sears C."/>
            <person name="Carroll K."/>
            <person name="Sack B.R."/>
            <person name="Qadri F."/>
            <person name="Myers L.L."/>
            <person name="Chung G.-T."/>
            <person name="Escheverria P."/>
            <person name="Fraser C.M."/>
            <person name="Sadzewicz L."/>
            <person name="Shefchek K.A."/>
            <person name="Tallon L."/>
            <person name="Das S.P."/>
            <person name="Daugherty S."/>
            <person name="Mongodin E.F."/>
        </authorList>
    </citation>
    <scope>NUCLEOTIDE SEQUENCE [LARGE SCALE GENOMIC DNA]</scope>
    <source>
        <strain evidence="2 3">3975 RP4</strain>
    </source>
</reference>
<gene>
    <name evidence="2" type="ORF">M099_2206</name>
</gene>
<dbReference type="Proteomes" id="UP000027661">
    <property type="component" value="Unassembled WGS sequence"/>
</dbReference>
<dbReference type="Pfam" id="PF01497">
    <property type="entry name" value="Peripla_BP_2"/>
    <property type="match status" value="1"/>
</dbReference>
<evidence type="ECO:0000259" key="1">
    <source>
        <dbReference type="PROSITE" id="PS50983"/>
    </source>
</evidence>
<comment type="caution">
    <text evidence="2">The sequence shown here is derived from an EMBL/GenBank/DDBJ whole genome shotgun (WGS) entry which is preliminary data.</text>
</comment>
<organism evidence="2 3">
    <name type="scientific">Phocaeicola vulgatus str. 3975 RP4</name>
    <dbReference type="NCBI Taxonomy" id="1339352"/>
    <lineage>
        <taxon>Bacteria</taxon>
        <taxon>Pseudomonadati</taxon>
        <taxon>Bacteroidota</taxon>
        <taxon>Bacteroidia</taxon>
        <taxon>Bacteroidales</taxon>
        <taxon>Bacteroidaceae</taxon>
        <taxon>Phocaeicola</taxon>
    </lineage>
</organism>
<sequence>MTSKTRLVYLLITTFCLAGCGYKSRNPVSENGLPSADTIQTALAPRYAKGFKITVRPDGVKLLSISEPNNNHAIPELFALVPKGTKAEIPDGYTVIPTPTDRVICMTTPQLAGFTGLNAYDKVVATSTTRRMQNKEWLARLKDGRVKKIGMEGNFDTEIIIASQPDIIFVSPNRRGGYEVMKELNIPLVPYWAFKETSPLGLSEWIKVAGMFIGKEEEACQLFAQMEQRYNLLKAKVSNVKQRPSVFSGEMRRDTWYVPGGQSFYARLFADAGADYFMKDNPETGGVLMDFETVYAKGYNAGYWRVMNGYKGEFSYEALKASNPQYADFRAFKEKKVIYCNLEWIPLYENLPLSPDVLLSDMIKAFHPELLPDYHPVFYSLLEKE</sequence>
<dbReference type="AlphaFoldDB" id="A0A069SH70"/>
<proteinExistence type="predicted"/>
<dbReference type="PANTHER" id="PTHR30535">
    <property type="entry name" value="VITAMIN B12-BINDING PROTEIN"/>
    <property type="match status" value="1"/>
</dbReference>
<dbReference type="SUPFAM" id="SSF53807">
    <property type="entry name" value="Helical backbone' metal receptor"/>
    <property type="match status" value="1"/>
</dbReference>
<evidence type="ECO:0000313" key="3">
    <source>
        <dbReference type="Proteomes" id="UP000027661"/>
    </source>
</evidence>
<dbReference type="PATRIC" id="fig|1339352.3.peg.2131"/>
<dbReference type="GeneID" id="5304052"/>
<dbReference type="InterPro" id="IPR050902">
    <property type="entry name" value="ABC_Transporter_SBP"/>
</dbReference>
<evidence type="ECO:0000313" key="2">
    <source>
        <dbReference type="EMBL" id="KDS53789.1"/>
    </source>
</evidence>
<dbReference type="Gene3D" id="3.40.50.1980">
    <property type="entry name" value="Nitrogenase molybdenum iron protein domain"/>
    <property type="match status" value="2"/>
</dbReference>
<dbReference type="EMBL" id="JNHM01000028">
    <property type="protein sequence ID" value="KDS53789.1"/>
    <property type="molecule type" value="Genomic_DNA"/>
</dbReference>
<feature type="domain" description="Fe/B12 periplasmic-binding" evidence="1">
    <location>
        <begin position="102"/>
        <end position="370"/>
    </location>
</feature>
<dbReference type="GO" id="GO:0071281">
    <property type="term" value="P:cellular response to iron ion"/>
    <property type="evidence" value="ECO:0007669"/>
    <property type="project" value="TreeGrafter"/>
</dbReference>
<name>A0A069SH70_PHOVU</name>